<dbReference type="Pfam" id="PF07690">
    <property type="entry name" value="MFS_1"/>
    <property type="match status" value="1"/>
</dbReference>
<feature type="transmembrane region" description="Helical" evidence="2">
    <location>
        <begin position="370"/>
        <end position="391"/>
    </location>
</feature>
<accession>A0A2V1K4Y3</accession>
<feature type="transmembrane region" description="Helical" evidence="2">
    <location>
        <begin position="274"/>
        <end position="297"/>
    </location>
</feature>
<gene>
    <name evidence="3" type="ORF">DD236_08705</name>
</gene>
<feature type="transmembrane region" description="Helical" evidence="2">
    <location>
        <begin position="317"/>
        <end position="336"/>
    </location>
</feature>
<reference evidence="4" key="1">
    <citation type="submission" date="2018-05" db="EMBL/GenBank/DDBJ databases">
        <authorList>
            <person name="Li Y."/>
        </authorList>
    </citation>
    <scope>NUCLEOTIDE SEQUENCE [LARGE SCALE GENOMIC DNA]</scope>
    <source>
        <strain evidence="4">sk1b4</strain>
    </source>
</reference>
<dbReference type="Gene3D" id="1.20.1250.20">
    <property type="entry name" value="MFS general substrate transporter like domains"/>
    <property type="match status" value="2"/>
</dbReference>
<dbReference type="EMBL" id="QETB01000004">
    <property type="protein sequence ID" value="PWF26150.1"/>
    <property type="molecule type" value="Genomic_DNA"/>
</dbReference>
<evidence type="ECO:0000256" key="1">
    <source>
        <dbReference type="SAM" id="MobiDB-lite"/>
    </source>
</evidence>
<comment type="caution">
    <text evidence="3">The sequence shown here is derived from an EMBL/GenBank/DDBJ whole genome shotgun (WGS) entry which is preliminary data.</text>
</comment>
<organism evidence="3 4">
    <name type="scientific">Ancrocorticia populi</name>
    <dbReference type="NCBI Taxonomy" id="2175228"/>
    <lineage>
        <taxon>Bacteria</taxon>
        <taxon>Bacillati</taxon>
        <taxon>Actinomycetota</taxon>
        <taxon>Actinomycetes</taxon>
        <taxon>Actinomycetales</taxon>
        <taxon>Actinomycetaceae</taxon>
        <taxon>Ancrocorticia</taxon>
    </lineage>
</organism>
<protein>
    <recommendedName>
        <fullName evidence="5">MFS transporter</fullName>
    </recommendedName>
</protein>
<dbReference type="SUPFAM" id="SSF103473">
    <property type="entry name" value="MFS general substrate transporter"/>
    <property type="match status" value="1"/>
</dbReference>
<keyword evidence="2" id="KW-0472">Membrane</keyword>
<evidence type="ECO:0000313" key="3">
    <source>
        <dbReference type="EMBL" id="PWF26150.1"/>
    </source>
</evidence>
<feature type="transmembrane region" description="Helical" evidence="2">
    <location>
        <begin position="345"/>
        <end position="364"/>
    </location>
</feature>
<evidence type="ECO:0000256" key="2">
    <source>
        <dbReference type="SAM" id="Phobius"/>
    </source>
</evidence>
<feature type="transmembrane region" description="Helical" evidence="2">
    <location>
        <begin position="403"/>
        <end position="422"/>
    </location>
</feature>
<dbReference type="OrthoDB" id="5317164at2"/>
<feature type="transmembrane region" description="Helical" evidence="2">
    <location>
        <begin position="161"/>
        <end position="181"/>
    </location>
</feature>
<keyword evidence="2" id="KW-1133">Transmembrane helix</keyword>
<dbReference type="InterPro" id="IPR036259">
    <property type="entry name" value="MFS_trans_sf"/>
</dbReference>
<feature type="region of interest" description="Disordered" evidence="1">
    <location>
        <begin position="199"/>
        <end position="229"/>
    </location>
</feature>
<dbReference type="InterPro" id="IPR011701">
    <property type="entry name" value="MFS"/>
</dbReference>
<feature type="transmembrane region" description="Helical" evidence="2">
    <location>
        <begin position="76"/>
        <end position="95"/>
    </location>
</feature>
<feature type="transmembrane region" description="Helical" evidence="2">
    <location>
        <begin position="48"/>
        <end position="69"/>
    </location>
</feature>
<keyword evidence="4" id="KW-1185">Reference proteome</keyword>
<keyword evidence="2" id="KW-0812">Transmembrane</keyword>
<dbReference type="PANTHER" id="PTHR23523">
    <property type="match status" value="1"/>
</dbReference>
<evidence type="ECO:0000313" key="4">
    <source>
        <dbReference type="Proteomes" id="UP000245283"/>
    </source>
</evidence>
<dbReference type="RefSeq" id="WP_109093977.1">
    <property type="nucleotide sequence ID" value="NZ_QETB01000004.1"/>
</dbReference>
<feature type="transmembrane region" description="Helical" evidence="2">
    <location>
        <begin position="428"/>
        <end position="452"/>
    </location>
</feature>
<proteinExistence type="predicted"/>
<evidence type="ECO:0008006" key="5">
    <source>
        <dbReference type="Google" id="ProtNLM"/>
    </source>
</evidence>
<name>A0A2V1K4Y3_9ACTO</name>
<feature type="transmembrane region" description="Helical" evidence="2">
    <location>
        <begin position="101"/>
        <end position="122"/>
    </location>
</feature>
<feature type="transmembrane region" description="Helical" evidence="2">
    <location>
        <begin position="134"/>
        <end position="155"/>
    </location>
</feature>
<dbReference type="PANTHER" id="PTHR23523:SF2">
    <property type="entry name" value="2-NITROIMIDAZOLE TRANSPORTER"/>
    <property type="match status" value="1"/>
</dbReference>
<dbReference type="GO" id="GO:0022857">
    <property type="term" value="F:transmembrane transporter activity"/>
    <property type="evidence" value="ECO:0007669"/>
    <property type="project" value="InterPro"/>
</dbReference>
<dbReference type="Proteomes" id="UP000245283">
    <property type="component" value="Unassembled WGS sequence"/>
</dbReference>
<dbReference type="InterPro" id="IPR052524">
    <property type="entry name" value="MFS_Cyanate_Porter"/>
</dbReference>
<sequence>MKLSRQYSGVMILVIVLVALNLRPGLTAVGPVTQYIQADTGLSTPGMGYLASVPVLCMGLGALVTPWVIRRLGLDVTVVVGLSALAVVILVRSFVPGVGLWIGTVGIGLAIGILNTTLPPIIKRDFPTRAATVTGIYSATLTLSSAIAAGIVVPITGATSWKIGLGCWALMAGIGLCAWLYSMRMRSVFDGGPAEAGSTGGAGSIGDAGGGGDARSGEARDSGEPVGMSDETTVAEDLGLELPNLETGVDAQLPGGESMDSDYSGALAAARRNILTIPLAWAVTAFMGTQSLLFYMFVQWLPEIEQSHGVSAEAAGLHMSFFQIAGLVATLTLTAVQGERRDQRLSAVVSCSLWIVGLAGFLIAPGIAVVWTIIMGGGSGATFALSLTFINTRTRTSQESSRLSGMSQSVGYMIASVGPTIGGSLGDALGWNAVIAVAIALAAIVMGIGMIAGSDRKI</sequence>
<feature type="compositionally biased region" description="Gly residues" evidence="1">
    <location>
        <begin position="199"/>
        <end position="214"/>
    </location>
</feature>
<dbReference type="AlphaFoldDB" id="A0A2V1K4Y3"/>